<evidence type="ECO:0000313" key="2">
    <source>
        <dbReference type="Proteomes" id="UP001244552"/>
    </source>
</evidence>
<organism evidence="1 2">
    <name type="scientific">Azospirillum picis</name>
    <dbReference type="NCBI Taxonomy" id="488438"/>
    <lineage>
        <taxon>Bacteria</taxon>
        <taxon>Pseudomonadati</taxon>
        <taxon>Pseudomonadota</taxon>
        <taxon>Alphaproteobacteria</taxon>
        <taxon>Rhodospirillales</taxon>
        <taxon>Azospirillaceae</taxon>
        <taxon>Azospirillum</taxon>
    </lineage>
</organism>
<dbReference type="RefSeq" id="WP_209988286.1">
    <property type="nucleotide sequence ID" value="NZ_JAGINO010000024.1"/>
</dbReference>
<dbReference type="EMBL" id="JAUSVU010000022">
    <property type="protein sequence ID" value="MDQ0535997.1"/>
    <property type="molecule type" value="Genomic_DNA"/>
</dbReference>
<gene>
    <name evidence="1" type="ORF">QO018_004888</name>
</gene>
<name>A0ABU0MR95_9PROT</name>
<sequence length="389" mass="43643">MHVPTLFASFLMGGFECSSHRRSDGRRLDLLQATGHDAHAKTDYHTLRGFGLRSVRDGLRWHRIETAPGRYDWSSFLPMLHAARDEGMQPIWDLCHYGWPDGIDIWRPEFVDRFARFAAAAAALVRDETDDVPFYCPVNEIAYWSWAGGDMAQFNPGARGRGFELKHQLVRAAIAGIEAVRAVDPRARFVLVDPVIHTAARPDRPRDRREADAFRMAQFQSWDMIRGDLWPGLGGRPELLDIVGVNFYPDNQWYIGGGTIPRGHPQFRPFREMLAEVHERYGRPVLIAETGAEGEERAPWFAYVAEETRAAMAAGAAVEGMCLYPVLEYPGWDNDRHCPVGLLGFPDARGARPENAAMAAELRRQQAIFDGMTSPDPAAVTQWIAGAAE</sequence>
<evidence type="ECO:0000313" key="1">
    <source>
        <dbReference type="EMBL" id="MDQ0535997.1"/>
    </source>
</evidence>
<keyword evidence="2" id="KW-1185">Reference proteome</keyword>
<protein>
    <recommendedName>
        <fullName evidence="3">Beta-glucosidase</fullName>
    </recommendedName>
</protein>
<comment type="caution">
    <text evidence="1">The sequence shown here is derived from an EMBL/GenBank/DDBJ whole genome shotgun (WGS) entry which is preliminary data.</text>
</comment>
<evidence type="ECO:0008006" key="3">
    <source>
        <dbReference type="Google" id="ProtNLM"/>
    </source>
</evidence>
<dbReference type="Gene3D" id="3.20.20.80">
    <property type="entry name" value="Glycosidases"/>
    <property type="match status" value="2"/>
</dbReference>
<dbReference type="SUPFAM" id="SSF51445">
    <property type="entry name" value="(Trans)glycosidases"/>
    <property type="match status" value="1"/>
</dbReference>
<accession>A0ABU0MR95</accession>
<reference evidence="1 2" key="1">
    <citation type="submission" date="2023-07" db="EMBL/GenBank/DDBJ databases">
        <title>Genomic Encyclopedia of Type Strains, Phase IV (KMG-IV): sequencing the most valuable type-strain genomes for metagenomic binning, comparative biology and taxonomic classification.</title>
        <authorList>
            <person name="Goeker M."/>
        </authorList>
    </citation>
    <scope>NUCLEOTIDE SEQUENCE [LARGE SCALE GENOMIC DNA]</scope>
    <source>
        <strain evidence="1 2">DSM 19922</strain>
    </source>
</reference>
<dbReference type="Proteomes" id="UP001244552">
    <property type="component" value="Unassembled WGS sequence"/>
</dbReference>
<proteinExistence type="predicted"/>
<dbReference type="InterPro" id="IPR017853">
    <property type="entry name" value="GH"/>
</dbReference>